<proteinExistence type="predicted"/>
<dbReference type="OrthoDB" id="695142at2759"/>
<dbReference type="PANTHER" id="PTHR31234">
    <property type="entry name" value="LATE EMBRYOGENESIS ABUNDANT (LEA) HYDROXYPROLINE-RICH GLYCOPROTEIN FAMILY"/>
    <property type="match status" value="1"/>
</dbReference>
<dbReference type="GO" id="GO:0005886">
    <property type="term" value="C:plasma membrane"/>
    <property type="evidence" value="ECO:0007669"/>
    <property type="project" value="TreeGrafter"/>
</dbReference>
<comment type="subcellular location">
    <subcellularLocation>
        <location evidence="1">Membrane</location>
    </subcellularLocation>
</comment>
<evidence type="ECO:0000256" key="4">
    <source>
        <dbReference type="SAM" id="Phobius"/>
    </source>
</evidence>
<dbReference type="STRING" id="57577.A0A2K3PH74"/>
<dbReference type="PANTHER" id="PTHR31234:SF55">
    <property type="entry name" value="LATE EMBRYOGENESIS ABUNDANT (LEA) HYDROXYPROLINE-RICH GLYCOPROTEIN FAMILY"/>
    <property type="match status" value="1"/>
</dbReference>
<keyword evidence="4" id="KW-1133">Transmembrane helix</keyword>
<feature type="compositionally biased region" description="Pro residues" evidence="3">
    <location>
        <begin position="14"/>
        <end position="23"/>
    </location>
</feature>
<comment type="caution">
    <text evidence="5">The sequence shown here is derived from an EMBL/GenBank/DDBJ whole genome shotgun (WGS) entry which is preliminary data.</text>
</comment>
<dbReference type="InterPro" id="IPR044839">
    <property type="entry name" value="NDR1-like"/>
</dbReference>
<evidence type="ECO:0000256" key="1">
    <source>
        <dbReference type="ARBA" id="ARBA00004370"/>
    </source>
</evidence>
<keyword evidence="2 4" id="KW-0472">Membrane</keyword>
<evidence type="ECO:0000313" key="5">
    <source>
        <dbReference type="EMBL" id="PNY14604.1"/>
    </source>
</evidence>
<feature type="transmembrane region" description="Helical" evidence="4">
    <location>
        <begin position="57"/>
        <end position="82"/>
    </location>
</feature>
<evidence type="ECO:0000313" key="6">
    <source>
        <dbReference type="Proteomes" id="UP000236291"/>
    </source>
</evidence>
<accession>A0A2K3PH74</accession>
<dbReference type="GO" id="GO:0098542">
    <property type="term" value="P:defense response to other organism"/>
    <property type="evidence" value="ECO:0007669"/>
    <property type="project" value="InterPro"/>
</dbReference>
<gene>
    <name evidence="5" type="ORF">L195_g011288</name>
</gene>
<dbReference type="AlphaFoldDB" id="A0A2K3PH74"/>
<evidence type="ECO:0000256" key="2">
    <source>
        <dbReference type="ARBA" id="ARBA00023136"/>
    </source>
</evidence>
<reference evidence="5 6" key="2">
    <citation type="journal article" date="2017" name="Front. Plant Sci.">
        <title>Gene Classification and Mining of Molecular Markers Useful in Red Clover (Trifolium pratense) Breeding.</title>
        <authorList>
            <person name="Istvanek J."/>
            <person name="Dluhosova J."/>
            <person name="Dluhos P."/>
            <person name="Patkova L."/>
            <person name="Nedelnik J."/>
            <person name="Repkova J."/>
        </authorList>
    </citation>
    <scope>NUCLEOTIDE SEQUENCE [LARGE SCALE GENOMIC DNA]</scope>
    <source>
        <strain evidence="6">cv. Tatra</strain>
        <tissue evidence="5">Young leaves</tissue>
    </source>
</reference>
<name>A0A2K3PH74_TRIPR</name>
<reference evidence="5 6" key="1">
    <citation type="journal article" date="2014" name="Am. J. Bot.">
        <title>Genome assembly and annotation for red clover (Trifolium pratense; Fabaceae).</title>
        <authorList>
            <person name="Istvanek J."/>
            <person name="Jaros M."/>
            <person name="Krenek A."/>
            <person name="Repkova J."/>
        </authorList>
    </citation>
    <scope>NUCLEOTIDE SEQUENCE [LARGE SCALE GENOMIC DNA]</scope>
    <source>
        <strain evidence="6">cv. Tatra</strain>
        <tissue evidence="5">Young leaves</tissue>
    </source>
</reference>
<protein>
    <submittedName>
        <fullName evidence="5">Late embryogenesis abundant protein</fullName>
    </submittedName>
</protein>
<organism evidence="5 6">
    <name type="scientific">Trifolium pratense</name>
    <name type="common">Red clover</name>
    <dbReference type="NCBI Taxonomy" id="57577"/>
    <lineage>
        <taxon>Eukaryota</taxon>
        <taxon>Viridiplantae</taxon>
        <taxon>Streptophyta</taxon>
        <taxon>Embryophyta</taxon>
        <taxon>Tracheophyta</taxon>
        <taxon>Spermatophyta</taxon>
        <taxon>Magnoliopsida</taxon>
        <taxon>eudicotyledons</taxon>
        <taxon>Gunneridae</taxon>
        <taxon>Pentapetalae</taxon>
        <taxon>rosids</taxon>
        <taxon>fabids</taxon>
        <taxon>Fabales</taxon>
        <taxon>Fabaceae</taxon>
        <taxon>Papilionoideae</taxon>
        <taxon>50 kb inversion clade</taxon>
        <taxon>NPAAA clade</taxon>
        <taxon>Hologalegina</taxon>
        <taxon>IRL clade</taxon>
        <taxon>Trifolieae</taxon>
        <taxon>Trifolium</taxon>
    </lineage>
</organism>
<dbReference type="EMBL" id="ASHM01006995">
    <property type="protein sequence ID" value="PNY14604.1"/>
    <property type="molecule type" value="Genomic_DNA"/>
</dbReference>
<feature type="region of interest" description="Disordered" evidence="3">
    <location>
        <begin position="1"/>
        <end position="26"/>
    </location>
</feature>
<keyword evidence="4" id="KW-0812">Transmembrane</keyword>
<evidence type="ECO:0000256" key="3">
    <source>
        <dbReference type="SAM" id="MobiDB-lite"/>
    </source>
</evidence>
<dbReference type="Proteomes" id="UP000236291">
    <property type="component" value="Unassembled WGS sequence"/>
</dbReference>
<sequence length="245" mass="27188">MATPTNDKNNSTSYPPPQNPPPSVAASHPYAYHPPPFYQQPATILTYQQPQSAAKSFLCCFLSLITAIVAILFITVTIRYFILKPRFPEFRVNSATLTSLNFNNNNSGLTAKWDISLIVSNPNKKLEITYDAIAAGIFYGNELELLASTQLAPFNQPKQSTNMIGVQFQILNEYIDNSVANGIVDGRLRGFMQFGMVLKVLIKLNGLFHPNDFLLKVTCVPLNFGMSNNINNVTWVLFSGLDCSI</sequence>